<protein>
    <submittedName>
        <fullName evidence="2">Uncharacterized protein</fullName>
    </submittedName>
</protein>
<proteinExistence type="predicted"/>
<reference evidence="2" key="1">
    <citation type="submission" date="2022-11" db="UniProtKB">
        <authorList>
            <consortium name="WormBaseParasite"/>
        </authorList>
    </citation>
    <scope>IDENTIFICATION</scope>
</reference>
<keyword evidence="1" id="KW-1185">Reference proteome</keyword>
<organism evidence="1 2">
    <name type="scientific">Romanomermis culicivorax</name>
    <name type="common">Nematode worm</name>
    <dbReference type="NCBI Taxonomy" id="13658"/>
    <lineage>
        <taxon>Eukaryota</taxon>
        <taxon>Metazoa</taxon>
        <taxon>Ecdysozoa</taxon>
        <taxon>Nematoda</taxon>
        <taxon>Enoplea</taxon>
        <taxon>Dorylaimia</taxon>
        <taxon>Mermithida</taxon>
        <taxon>Mermithoidea</taxon>
        <taxon>Mermithidae</taxon>
        <taxon>Romanomermis</taxon>
    </lineage>
</organism>
<evidence type="ECO:0000313" key="1">
    <source>
        <dbReference type="Proteomes" id="UP000887565"/>
    </source>
</evidence>
<accession>A0A915KBA8</accession>
<name>A0A915KBA8_ROMCU</name>
<dbReference type="AlphaFoldDB" id="A0A915KBA8"/>
<dbReference type="Proteomes" id="UP000887565">
    <property type="component" value="Unplaced"/>
</dbReference>
<dbReference type="WBParaSite" id="nRc.2.0.1.t35204-RA">
    <property type="protein sequence ID" value="nRc.2.0.1.t35204-RA"/>
    <property type="gene ID" value="nRc.2.0.1.g35204"/>
</dbReference>
<sequence length="71" mass="8092">MRLFGTGGVQWQISINILNKDKAWQVSLAYSRGGLFPSAERYFLDVQRFRCSVRRIVTTGVRNRLTGGSKQ</sequence>
<evidence type="ECO:0000313" key="2">
    <source>
        <dbReference type="WBParaSite" id="nRc.2.0.1.t35204-RA"/>
    </source>
</evidence>